<keyword evidence="5 7" id="KW-0472">Membrane</keyword>
<keyword evidence="3 7" id="KW-0812">Transmembrane</keyword>
<evidence type="ECO:0000256" key="1">
    <source>
        <dbReference type="ARBA" id="ARBA00004141"/>
    </source>
</evidence>
<dbReference type="RefSeq" id="WP_092683296.1">
    <property type="nucleotide sequence ID" value="NZ_FNMZ01000005.1"/>
</dbReference>
<feature type="transmembrane region" description="Helical" evidence="7">
    <location>
        <begin position="83"/>
        <end position="100"/>
    </location>
</feature>
<evidence type="ECO:0000256" key="7">
    <source>
        <dbReference type="SAM" id="Phobius"/>
    </source>
</evidence>
<dbReference type="EMBL" id="FNMZ01000005">
    <property type="protein sequence ID" value="SDX46870.1"/>
    <property type="molecule type" value="Genomic_DNA"/>
</dbReference>
<keyword evidence="10" id="KW-1185">Reference proteome</keyword>
<gene>
    <name evidence="9" type="ORF">SAMN05444336_105203</name>
</gene>
<feature type="transmembrane region" description="Helical" evidence="7">
    <location>
        <begin position="195"/>
        <end position="219"/>
    </location>
</feature>
<name>A0A1H3BY76_9RHOB</name>
<dbReference type="GO" id="GO:0016020">
    <property type="term" value="C:membrane"/>
    <property type="evidence" value="ECO:0007669"/>
    <property type="project" value="UniProtKB-SubCell"/>
</dbReference>
<keyword evidence="4 7" id="KW-1133">Transmembrane helix</keyword>
<evidence type="ECO:0000259" key="8">
    <source>
        <dbReference type="Pfam" id="PF00892"/>
    </source>
</evidence>
<reference evidence="9 10" key="1">
    <citation type="submission" date="2016-10" db="EMBL/GenBank/DDBJ databases">
        <authorList>
            <person name="de Groot N.N."/>
        </authorList>
    </citation>
    <scope>NUCLEOTIDE SEQUENCE [LARGE SCALE GENOMIC DNA]</scope>
    <source>
        <strain evidence="9 10">DSM 17890</strain>
    </source>
</reference>
<feature type="transmembrane region" description="Helical" evidence="7">
    <location>
        <begin position="231"/>
        <end position="253"/>
    </location>
</feature>
<organism evidence="9 10">
    <name type="scientific">Albimonas donghaensis</name>
    <dbReference type="NCBI Taxonomy" id="356660"/>
    <lineage>
        <taxon>Bacteria</taxon>
        <taxon>Pseudomonadati</taxon>
        <taxon>Pseudomonadota</taxon>
        <taxon>Alphaproteobacteria</taxon>
        <taxon>Rhodobacterales</taxon>
        <taxon>Paracoccaceae</taxon>
        <taxon>Albimonas</taxon>
    </lineage>
</organism>
<evidence type="ECO:0000256" key="4">
    <source>
        <dbReference type="ARBA" id="ARBA00022989"/>
    </source>
</evidence>
<dbReference type="SUPFAM" id="SSF103481">
    <property type="entry name" value="Multidrug resistance efflux transporter EmrE"/>
    <property type="match status" value="2"/>
</dbReference>
<sequence length="341" mass="35796">MTDPAPRRPASPAADRRESGGESRSGAALAATAVAGARVPGALIPASGPVLRAAATLLLGVLLLSLMGALVKMLLTRFGASELSAWRNLLGLIPTFLILWSSSDWRARGRPMRLRRWKLALLRGGFVAVAQLCFYLSLARMEFATASTLVFAGPLFVTALSGLVLKAPIGPWRWGAVLAGFAGVTLILQPGADAFTVWSLLPLGAALGYASSSVCAPLIDQDAPTPLVSLYASSAALVGAFCLAMADGGFTAFETWEEVGLILSVGLCGGLGVFCLISAYRLASPPALAPFEYFGMIYALILGWLIFGESPLDKLFPGAPLIVAAGLTIAWRERRRRPKPA</sequence>
<feature type="transmembrane region" description="Helical" evidence="7">
    <location>
        <begin position="314"/>
        <end position="331"/>
    </location>
</feature>
<feature type="transmembrane region" description="Helical" evidence="7">
    <location>
        <begin position="172"/>
        <end position="189"/>
    </location>
</feature>
<feature type="transmembrane region" description="Helical" evidence="7">
    <location>
        <begin position="144"/>
        <end position="165"/>
    </location>
</feature>
<feature type="domain" description="EamA" evidence="8">
    <location>
        <begin position="54"/>
        <end position="188"/>
    </location>
</feature>
<evidence type="ECO:0000256" key="5">
    <source>
        <dbReference type="ARBA" id="ARBA00023136"/>
    </source>
</evidence>
<evidence type="ECO:0000313" key="9">
    <source>
        <dbReference type="EMBL" id="SDX46870.1"/>
    </source>
</evidence>
<evidence type="ECO:0000256" key="2">
    <source>
        <dbReference type="ARBA" id="ARBA00009853"/>
    </source>
</evidence>
<evidence type="ECO:0000256" key="3">
    <source>
        <dbReference type="ARBA" id="ARBA00022692"/>
    </source>
</evidence>
<dbReference type="Proteomes" id="UP000199118">
    <property type="component" value="Unassembled WGS sequence"/>
</dbReference>
<feature type="transmembrane region" description="Helical" evidence="7">
    <location>
        <begin position="291"/>
        <end position="308"/>
    </location>
</feature>
<dbReference type="PANTHER" id="PTHR22911:SF6">
    <property type="entry name" value="SOLUTE CARRIER FAMILY 35 MEMBER G1"/>
    <property type="match status" value="1"/>
</dbReference>
<dbReference type="Pfam" id="PF00892">
    <property type="entry name" value="EamA"/>
    <property type="match status" value="1"/>
</dbReference>
<dbReference type="OrthoDB" id="9812899at2"/>
<feature type="compositionally biased region" description="Low complexity" evidence="6">
    <location>
        <begin position="1"/>
        <end position="13"/>
    </location>
</feature>
<feature type="region of interest" description="Disordered" evidence="6">
    <location>
        <begin position="1"/>
        <end position="23"/>
    </location>
</feature>
<feature type="transmembrane region" description="Helical" evidence="7">
    <location>
        <begin position="259"/>
        <end position="279"/>
    </location>
</feature>
<protein>
    <submittedName>
        <fullName evidence="9">Permease of the drug/metabolite transporter (DMT) superfamily</fullName>
    </submittedName>
</protein>
<comment type="similarity">
    <text evidence="2">Belongs to the drug/metabolite transporter (DMT) superfamily. 10 TMS drug/metabolite exporter (DME) (TC 2.A.7.3) family.</text>
</comment>
<accession>A0A1H3BY76</accession>
<dbReference type="InterPro" id="IPR000620">
    <property type="entry name" value="EamA_dom"/>
</dbReference>
<feature type="transmembrane region" description="Helical" evidence="7">
    <location>
        <begin position="50"/>
        <end position="71"/>
    </location>
</feature>
<dbReference type="PANTHER" id="PTHR22911">
    <property type="entry name" value="ACYL-MALONYL CONDENSING ENZYME-RELATED"/>
    <property type="match status" value="1"/>
</dbReference>
<comment type="subcellular location">
    <subcellularLocation>
        <location evidence="1">Membrane</location>
        <topology evidence="1">Multi-pass membrane protein</topology>
    </subcellularLocation>
</comment>
<evidence type="ECO:0000256" key="6">
    <source>
        <dbReference type="SAM" id="MobiDB-lite"/>
    </source>
</evidence>
<proteinExistence type="inferred from homology"/>
<evidence type="ECO:0000313" key="10">
    <source>
        <dbReference type="Proteomes" id="UP000199118"/>
    </source>
</evidence>
<feature type="transmembrane region" description="Helical" evidence="7">
    <location>
        <begin position="120"/>
        <end position="138"/>
    </location>
</feature>
<dbReference type="AlphaFoldDB" id="A0A1H3BY76"/>
<dbReference type="InterPro" id="IPR037185">
    <property type="entry name" value="EmrE-like"/>
</dbReference>